<evidence type="ECO:0000256" key="1">
    <source>
        <dbReference type="ARBA" id="ARBA00011040"/>
    </source>
</evidence>
<comment type="caution">
    <text evidence="3">The sequence shown here is derived from an EMBL/GenBank/DDBJ whole genome shotgun (WGS) entry which is preliminary data.</text>
</comment>
<dbReference type="GO" id="GO:0005524">
    <property type="term" value="F:ATP binding"/>
    <property type="evidence" value="ECO:0007669"/>
    <property type="project" value="InterPro"/>
</dbReference>
<dbReference type="CDD" id="cd02035">
    <property type="entry name" value="ArsA"/>
    <property type="match status" value="1"/>
</dbReference>
<organism evidence="3 4">
    <name type="scientific">Anaeromonas frigoriresistens</name>
    <dbReference type="NCBI Taxonomy" id="2683708"/>
    <lineage>
        <taxon>Bacteria</taxon>
        <taxon>Bacillati</taxon>
        <taxon>Bacillota</taxon>
        <taxon>Tissierellia</taxon>
        <taxon>Tissierellales</taxon>
        <taxon>Thermohalobacteraceae</taxon>
        <taxon>Anaeromonas</taxon>
    </lineage>
</organism>
<accession>A0A942UXX2</accession>
<dbReference type="AlphaFoldDB" id="A0A942UXX2"/>
<dbReference type="Pfam" id="PF02374">
    <property type="entry name" value="ArsA_ATPase"/>
    <property type="match status" value="1"/>
</dbReference>
<dbReference type="InterPro" id="IPR027417">
    <property type="entry name" value="P-loop_NTPase"/>
</dbReference>
<evidence type="ECO:0000313" key="4">
    <source>
        <dbReference type="Proteomes" id="UP000724672"/>
    </source>
</evidence>
<evidence type="ECO:0000313" key="3">
    <source>
        <dbReference type="EMBL" id="MBS4540150.1"/>
    </source>
</evidence>
<feature type="domain" description="ArsA/GET3 Anion-transporting ATPase-like" evidence="2">
    <location>
        <begin position="3"/>
        <end position="295"/>
    </location>
</feature>
<dbReference type="GO" id="GO:0016887">
    <property type="term" value="F:ATP hydrolysis activity"/>
    <property type="evidence" value="ECO:0007669"/>
    <property type="project" value="InterPro"/>
</dbReference>
<dbReference type="InterPro" id="IPR025723">
    <property type="entry name" value="ArsA/GET3_ATPase-like"/>
</dbReference>
<dbReference type="NCBIfam" id="TIGR00345">
    <property type="entry name" value="GET3_arsA_TRC40"/>
    <property type="match status" value="1"/>
</dbReference>
<proteinExistence type="inferred from homology"/>
<dbReference type="Gene3D" id="3.40.50.300">
    <property type="entry name" value="P-loop containing nucleotide triphosphate hydrolases"/>
    <property type="match status" value="1"/>
</dbReference>
<keyword evidence="4" id="KW-1185">Reference proteome</keyword>
<dbReference type="RefSeq" id="WP_203368038.1">
    <property type="nucleotide sequence ID" value="NZ_WSFT01000053.1"/>
</dbReference>
<gene>
    <name evidence="3" type="ORF">GOQ27_16850</name>
</gene>
<dbReference type="InterPro" id="IPR016300">
    <property type="entry name" value="ATPase_ArsA/GET3"/>
</dbReference>
<dbReference type="PANTHER" id="PTHR10803:SF3">
    <property type="entry name" value="ATPASE GET3"/>
    <property type="match status" value="1"/>
</dbReference>
<name>A0A942UXX2_9FIRM</name>
<comment type="similarity">
    <text evidence="1">Belongs to the arsA ATPase family.</text>
</comment>
<sequence>MNKIIFFGGKGGVGKTTCSYAQAHKFSKLGFRTLLISTDPAHSISDLVSVKIGPKIVNIKDDLDCLEIDSNYESKKYIQAIKKNLGNILSPIILEEINRQLDIAYISPGTQEAALFDKMIEIIIDKNGEYDRIVFDTAPTGHTLRLMSLPELLSSWINSLINNRKKALKIRQMVREDERGNKNIIENDPIIQTLIKRREKILKAREILINKNMLEFIFVLNPEKLAIEETKKALSILQRNKIKTNKIIVNRVLPNIIMDDFWREKKIIEERYLTEIGQVFKKYKIIKIPLQKIDMNSENIDILVDYFI</sequence>
<protein>
    <submittedName>
        <fullName evidence="3">ArsA family ATPase</fullName>
    </submittedName>
</protein>
<evidence type="ECO:0000259" key="2">
    <source>
        <dbReference type="Pfam" id="PF02374"/>
    </source>
</evidence>
<dbReference type="Proteomes" id="UP000724672">
    <property type="component" value="Unassembled WGS sequence"/>
</dbReference>
<dbReference type="PANTHER" id="PTHR10803">
    <property type="entry name" value="ARSENICAL PUMP-DRIVING ATPASE ARSENITE-TRANSLOCATING ATPASE"/>
    <property type="match status" value="1"/>
</dbReference>
<reference evidence="3" key="1">
    <citation type="submission" date="2019-12" db="EMBL/GenBank/DDBJ databases">
        <title>Clostridiaceae gen. nov. sp. nov., isolated from sediment in Xinjiang, China.</title>
        <authorList>
            <person name="Zhang R."/>
        </authorList>
    </citation>
    <scope>NUCLEOTIDE SEQUENCE</scope>
    <source>
        <strain evidence="3">D2Q-11</strain>
    </source>
</reference>
<dbReference type="SUPFAM" id="SSF52540">
    <property type="entry name" value="P-loop containing nucleoside triphosphate hydrolases"/>
    <property type="match status" value="1"/>
</dbReference>
<dbReference type="EMBL" id="WSFT01000053">
    <property type="protein sequence ID" value="MBS4540150.1"/>
    <property type="molecule type" value="Genomic_DNA"/>
</dbReference>